<proteinExistence type="predicted"/>
<sequence length="584" mass="64946">MEGGRQDDVNRNVDAVVRVIGLLARNGMIDLGAPLVANVARGGGLGGGLLGLPLGNRVEDYDDSVSSERNGSQDLGNENHGNNGNNDNNGNDSNNGNIDTEEEASINRAAGALAILNGTSQEPNRSSLGLNLEPDFYENQELLSKLLGNLQVHSVNFWVREEQATDFDSSLLQTSNDQPYVGIRKLLIAVATLPNLVEVCWETTNSRQVHLDIPASFIAYVLSFAPHKLQRLYVSNLRVTGTLDEFKNLGVALKKCKTLNYVSIVELRLPELFALDDDEEEINTNANVIPVDDPNATRTNLILAQLLNDFAELPNLRDFGLRSKSWQSLGRLDVTSMTRLLQNPKVKNMVLDYFSIDEAASAILARARSGMTETFETIEMSVCCHGAFSASVTRSISAALEENVPLQELRFNMDDCDESVLDGQEPEEIAIFLDALSRALRTNTTLRKFDFLGPEEQSRDLLPSQSKRLWKQFVEAMETNTSLRRFDVDTIIGEGEELQAKLEYYVKLNSNGRGRFVRARHADNKTEVLGKRDWVEHLGKCSKDLDCLFYFLCANPTLCDPPAPPRSSRKRKRQRASLPGRVER</sequence>
<dbReference type="EMBL" id="CAICTM010001555">
    <property type="protein sequence ID" value="CAB9524595.1"/>
    <property type="molecule type" value="Genomic_DNA"/>
</dbReference>
<evidence type="ECO:0000313" key="2">
    <source>
        <dbReference type="EMBL" id="CAB9524595.1"/>
    </source>
</evidence>
<dbReference type="InterPro" id="IPR032675">
    <property type="entry name" value="LRR_dom_sf"/>
</dbReference>
<dbReference type="Proteomes" id="UP001153069">
    <property type="component" value="Unassembled WGS sequence"/>
</dbReference>
<dbReference type="Gene3D" id="3.80.10.10">
    <property type="entry name" value="Ribonuclease Inhibitor"/>
    <property type="match status" value="1"/>
</dbReference>
<comment type="caution">
    <text evidence="2">The sequence shown here is derived from an EMBL/GenBank/DDBJ whole genome shotgun (WGS) entry which is preliminary data.</text>
</comment>
<name>A0A9N8EQJ1_9STRA</name>
<evidence type="ECO:0000256" key="1">
    <source>
        <dbReference type="SAM" id="MobiDB-lite"/>
    </source>
</evidence>
<evidence type="ECO:0000313" key="3">
    <source>
        <dbReference type="Proteomes" id="UP001153069"/>
    </source>
</evidence>
<dbReference type="AlphaFoldDB" id="A0A9N8EQJ1"/>
<accession>A0A9N8EQJ1</accession>
<protein>
    <submittedName>
        <fullName evidence="2">Uncharacterized protein</fullName>
    </submittedName>
</protein>
<feature type="compositionally biased region" description="Low complexity" evidence="1">
    <location>
        <begin position="76"/>
        <end position="97"/>
    </location>
</feature>
<organism evidence="2 3">
    <name type="scientific">Seminavis robusta</name>
    <dbReference type="NCBI Taxonomy" id="568900"/>
    <lineage>
        <taxon>Eukaryota</taxon>
        <taxon>Sar</taxon>
        <taxon>Stramenopiles</taxon>
        <taxon>Ochrophyta</taxon>
        <taxon>Bacillariophyta</taxon>
        <taxon>Bacillariophyceae</taxon>
        <taxon>Bacillariophycidae</taxon>
        <taxon>Naviculales</taxon>
        <taxon>Naviculaceae</taxon>
        <taxon>Seminavis</taxon>
    </lineage>
</organism>
<feature type="region of interest" description="Disordered" evidence="1">
    <location>
        <begin position="562"/>
        <end position="584"/>
    </location>
</feature>
<feature type="region of interest" description="Disordered" evidence="1">
    <location>
        <begin position="60"/>
        <end position="99"/>
    </location>
</feature>
<keyword evidence="3" id="KW-1185">Reference proteome</keyword>
<dbReference type="SUPFAM" id="SSF52047">
    <property type="entry name" value="RNI-like"/>
    <property type="match status" value="1"/>
</dbReference>
<reference evidence="2" key="1">
    <citation type="submission" date="2020-06" db="EMBL/GenBank/DDBJ databases">
        <authorList>
            <consortium name="Plant Systems Biology data submission"/>
        </authorList>
    </citation>
    <scope>NUCLEOTIDE SEQUENCE</scope>
    <source>
        <strain evidence="2">D6</strain>
    </source>
</reference>
<gene>
    <name evidence="2" type="ORF">SEMRO_1557_G282230.1</name>
</gene>